<name>A0A8S5NKD4_9CAUD</name>
<protein>
    <submittedName>
        <fullName evidence="1">Putative tail component</fullName>
    </submittedName>
</protein>
<proteinExistence type="predicted"/>
<sequence>MISFNCNFKVKYNFKNINAIIQKLPQTARVISKDILENIRGYAIRLEKGHNENGILVEMIDMSTKEVKGRVYADPSKFMTENGQSYLWFEYFGTGQYAEQEHIGKTKHFIESEYTEWYIPVNKVGRPLSYPIVTINKQQFYVAVGSKANHFIGDAGFESRSENVEIAKKRLNEMLKECTK</sequence>
<evidence type="ECO:0000313" key="1">
    <source>
        <dbReference type="EMBL" id="DAD94820.1"/>
    </source>
</evidence>
<reference evidence="1" key="1">
    <citation type="journal article" date="2021" name="Proc. Natl. Acad. Sci. U.S.A.">
        <title>A Catalog of Tens of Thousands of Viruses from Human Metagenomes Reveals Hidden Associations with Chronic Diseases.</title>
        <authorList>
            <person name="Tisza M.J."/>
            <person name="Buck C.B."/>
        </authorList>
    </citation>
    <scope>NUCLEOTIDE SEQUENCE</scope>
    <source>
        <strain evidence="1">CtiJI15</strain>
    </source>
</reference>
<organism evidence="1">
    <name type="scientific">Siphoviridae sp. ctiJI15</name>
    <dbReference type="NCBI Taxonomy" id="2826431"/>
    <lineage>
        <taxon>Viruses</taxon>
        <taxon>Duplodnaviria</taxon>
        <taxon>Heunggongvirae</taxon>
        <taxon>Uroviricota</taxon>
        <taxon>Caudoviricetes</taxon>
    </lineage>
</organism>
<dbReference type="EMBL" id="BK015182">
    <property type="protein sequence ID" value="DAD94820.1"/>
    <property type="molecule type" value="Genomic_DNA"/>
</dbReference>
<accession>A0A8S5NKD4</accession>